<name>A0AA38X513_9EURO</name>
<feature type="region of interest" description="Disordered" evidence="3">
    <location>
        <begin position="348"/>
        <end position="390"/>
    </location>
</feature>
<sequence length="416" mass="42578">MAILDTGSPFLIISNPNSNYCQSTGQCSIFASYDPIQSTSAVWVSDDMNVVYELTSDAGSWFYDALSIGNGISVPTFPIGTANGSSTHDIQNTFGFGGAGGAGPNPDANTLQLLAKAGAIPSASIAMYLGALDSTDGQALFGGLDTSKWQGNLSALPIVQNENNEIQITLSSVALSDQDVTSDNLPVPVMVDTGNFDIKLPQDVVDAIWSRVGGIQAVNFSLGANSLPYGVCACSLAQSSDTVTFGFDGVSIVVPMSDLVLPPSQLVLQEAGLTDFPQDTCLFLINGWGPTAPQFSPFIIGDAFLRNAYFVLDWDSNEVALGQANNDGGDSNIITIAAGTSGLQDAIASASSGQTSTGNPTSTAGAPSSTASASTVTGAPSPSATGGSSSNAASHLSQSGLILFGVTLFATWSSWM</sequence>
<keyword evidence="2" id="KW-1015">Disulfide bond</keyword>
<feature type="disulfide bond" evidence="2">
    <location>
        <begin position="232"/>
        <end position="281"/>
    </location>
</feature>
<comment type="similarity">
    <text evidence="1">Belongs to the peptidase A1 family.</text>
</comment>
<evidence type="ECO:0000313" key="6">
    <source>
        <dbReference type="Proteomes" id="UP001172673"/>
    </source>
</evidence>
<accession>A0AA38X513</accession>
<dbReference type="InterPro" id="IPR021109">
    <property type="entry name" value="Peptidase_aspartic_dom_sf"/>
</dbReference>
<dbReference type="GO" id="GO:0004190">
    <property type="term" value="F:aspartic-type endopeptidase activity"/>
    <property type="evidence" value="ECO:0007669"/>
    <property type="project" value="InterPro"/>
</dbReference>
<feature type="domain" description="Peptidase A1" evidence="4">
    <location>
        <begin position="1"/>
        <end position="322"/>
    </location>
</feature>
<feature type="compositionally biased region" description="Low complexity" evidence="3">
    <location>
        <begin position="360"/>
        <end position="390"/>
    </location>
</feature>
<dbReference type="Proteomes" id="UP001172673">
    <property type="component" value="Unassembled WGS sequence"/>
</dbReference>
<protein>
    <recommendedName>
        <fullName evidence="4">Peptidase A1 domain-containing protein</fullName>
    </recommendedName>
</protein>
<comment type="caution">
    <text evidence="5">The sequence shown here is derived from an EMBL/GenBank/DDBJ whole genome shotgun (WGS) entry which is preliminary data.</text>
</comment>
<dbReference type="GO" id="GO:0006508">
    <property type="term" value="P:proteolysis"/>
    <property type="evidence" value="ECO:0007669"/>
    <property type="project" value="InterPro"/>
</dbReference>
<evidence type="ECO:0000259" key="4">
    <source>
        <dbReference type="PROSITE" id="PS51767"/>
    </source>
</evidence>
<dbReference type="PROSITE" id="PS51767">
    <property type="entry name" value="PEPTIDASE_A1"/>
    <property type="match status" value="1"/>
</dbReference>
<dbReference type="InterPro" id="IPR033121">
    <property type="entry name" value="PEPTIDASE_A1"/>
</dbReference>
<dbReference type="InterPro" id="IPR001461">
    <property type="entry name" value="Aspartic_peptidase_A1"/>
</dbReference>
<gene>
    <name evidence="5" type="ORF">H2200_008734</name>
</gene>
<dbReference type="PANTHER" id="PTHR47966:SF65">
    <property type="entry name" value="ASPARTIC-TYPE ENDOPEPTIDASE"/>
    <property type="match status" value="1"/>
</dbReference>
<proteinExistence type="inferred from homology"/>
<evidence type="ECO:0000313" key="5">
    <source>
        <dbReference type="EMBL" id="KAJ9606725.1"/>
    </source>
</evidence>
<dbReference type="SUPFAM" id="SSF50630">
    <property type="entry name" value="Acid proteases"/>
    <property type="match status" value="1"/>
</dbReference>
<dbReference type="AlphaFoldDB" id="A0AA38X513"/>
<dbReference type="PANTHER" id="PTHR47966">
    <property type="entry name" value="BETA-SITE APP-CLEAVING ENZYME, ISOFORM A-RELATED"/>
    <property type="match status" value="1"/>
</dbReference>
<evidence type="ECO:0000256" key="2">
    <source>
        <dbReference type="PIRSR" id="PIRSR601461-2"/>
    </source>
</evidence>
<evidence type="ECO:0000256" key="1">
    <source>
        <dbReference type="ARBA" id="ARBA00007447"/>
    </source>
</evidence>
<feature type="compositionally biased region" description="Polar residues" evidence="3">
    <location>
        <begin position="349"/>
        <end position="359"/>
    </location>
</feature>
<reference evidence="5" key="1">
    <citation type="submission" date="2022-10" db="EMBL/GenBank/DDBJ databases">
        <title>Culturing micro-colonial fungi from biological soil crusts in the Mojave desert and describing Neophaeococcomyces mojavensis, and introducing the new genera and species Taxawa tesnikishii.</title>
        <authorList>
            <person name="Kurbessoian T."/>
            <person name="Stajich J.E."/>
        </authorList>
    </citation>
    <scope>NUCLEOTIDE SEQUENCE</scope>
    <source>
        <strain evidence="5">TK_41</strain>
    </source>
</reference>
<dbReference type="Gene3D" id="2.40.70.10">
    <property type="entry name" value="Acid Proteases"/>
    <property type="match status" value="2"/>
</dbReference>
<dbReference type="EMBL" id="JAPDRK010000013">
    <property type="protein sequence ID" value="KAJ9606725.1"/>
    <property type="molecule type" value="Genomic_DNA"/>
</dbReference>
<dbReference type="PRINTS" id="PR00792">
    <property type="entry name" value="PEPSIN"/>
</dbReference>
<keyword evidence="6" id="KW-1185">Reference proteome</keyword>
<organism evidence="5 6">
    <name type="scientific">Cladophialophora chaetospira</name>
    <dbReference type="NCBI Taxonomy" id="386627"/>
    <lineage>
        <taxon>Eukaryota</taxon>
        <taxon>Fungi</taxon>
        <taxon>Dikarya</taxon>
        <taxon>Ascomycota</taxon>
        <taxon>Pezizomycotina</taxon>
        <taxon>Eurotiomycetes</taxon>
        <taxon>Chaetothyriomycetidae</taxon>
        <taxon>Chaetothyriales</taxon>
        <taxon>Herpotrichiellaceae</taxon>
        <taxon>Cladophialophora</taxon>
    </lineage>
</organism>
<dbReference type="Pfam" id="PF00026">
    <property type="entry name" value="Asp"/>
    <property type="match status" value="1"/>
</dbReference>
<evidence type="ECO:0000256" key="3">
    <source>
        <dbReference type="SAM" id="MobiDB-lite"/>
    </source>
</evidence>